<keyword evidence="3" id="KW-0472">Membrane</keyword>
<dbReference type="InterPro" id="IPR011106">
    <property type="entry name" value="MANSC_N"/>
</dbReference>
<gene>
    <name evidence="8" type="primary">LOC120038980</name>
</gene>
<protein>
    <submittedName>
        <fullName evidence="8">MANSC domain-containing protein 1-like</fullName>
    </submittedName>
</protein>
<reference evidence="8" key="1">
    <citation type="submission" date="2025-08" db="UniProtKB">
        <authorList>
            <consortium name="RefSeq"/>
        </authorList>
    </citation>
    <scope>IDENTIFICATION</scope>
    <source>
        <tissue evidence="8">White muscle</tissue>
    </source>
</reference>
<organism evidence="7 8">
    <name type="scientific">Salvelinus namaycush</name>
    <name type="common">Lake trout</name>
    <name type="synonym">Salmo namaycush</name>
    <dbReference type="NCBI Taxonomy" id="8040"/>
    <lineage>
        <taxon>Eukaryota</taxon>
        <taxon>Metazoa</taxon>
        <taxon>Chordata</taxon>
        <taxon>Craniata</taxon>
        <taxon>Vertebrata</taxon>
        <taxon>Euteleostomi</taxon>
        <taxon>Actinopterygii</taxon>
        <taxon>Neopterygii</taxon>
        <taxon>Teleostei</taxon>
        <taxon>Protacanthopterygii</taxon>
        <taxon>Salmoniformes</taxon>
        <taxon>Salmonidae</taxon>
        <taxon>Salmoninae</taxon>
        <taxon>Salvelinus</taxon>
    </lineage>
</organism>
<dbReference type="KEGG" id="snh:120038980"/>
<keyword evidence="2 5" id="KW-0732">Signal</keyword>
<dbReference type="AlphaFoldDB" id="A0A8U0QBU6"/>
<accession>A0A8U0QBU6</accession>
<feature type="domain" description="MANSC" evidence="6">
    <location>
        <begin position="43"/>
        <end position="129"/>
    </location>
</feature>
<comment type="subcellular location">
    <subcellularLocation>
        <location evidence="1">Membrane</location>
    </subcellularLocation>
</comment>
<dbReference type="RefSeq" id="XP_038840430.1">
    <property type="nucleotide sequence ID" value="XM_038984502.1"/>
</dbReference>
<evidence type="ECO:0000313" key="7">
    <source>
        <dbReference type="Proteomes" id="UP000808372"/>
    </source>
</evidence>
<evidence type="ECO:0000256" key="1">
    <source>
        <dbReference type="ARBA" id="ARBA00004370"/>
    </source>
</evidence>
<feature type="chain" id="PRO_5035849317" evidence="5">
    <location>
        <begin position="34"/>
        <end position="183"/>
    </location>
</feature>
<dbReference type="SMART" id="SM00765">
    <property type="entry name" value="MANEC"/>
    <property type="match status" value="1"/>
</dbReference>
<evidence type="ECO:0000256" key="4">
    <source>
        <dbReference type="ARBA" id="ARBA00023180"/>
    </source>
</evidence>
<evidence type="ECO:0000259" key="6">
    <source>
        <dbReference type="PROSITE" id="PS50986"/>
    </source>
</evidence>
<evidence type="ECO:0000313" key="8">
    <source>
        <dbReference type="RefSeq" id="XP_038840430.1"/>
    </source>
</evidence>
<dbReference type="InterPro" id="IPR013980">
    <property type="entry name" value="MANSC_dom"/>
</dbReference>
<evidence type="ECO:0000256" key="2">
    <source>
        <dbReference type="ARBA" id="ARBA00022729"/>
    </source>
</evidence>
<name>A0A8U0QBU6_SALNM</name>
<dbReference type="PROSITE" id="PS50986">
    <property type="entry name" value="MANSC"/>
    <property type="match status" value="1"/>
</dbReference>
<feature type="signal peptide" evidence="5">
    <location>
        <begin position="1"/>
        <end position="33"/>
    </location>
</feature>
<keyword evidence="4" id="KW-0325">Glycoprotein</keyword>
<evidence type="ECO:0000256" key="3">
    <source>
        <dbReference type="ARBA" id="ARBA00023136"/>
    </source>
</evidence>
<dbReference type="Proteomes" id="UP000808372">
    <property type="component" value="Unplaced"/>
</dbReference>
<evidence type="ECO:0000256" key="5">
    <source>
        <dbReference type="SAM" id="SignalP"/>
    </source>
</evidence>
<dbReference type="GO" id="GO:0016020">
    <property type="term" value="C:membrane"/>
    <property type="evidence" value="ECO:0007669"/>
    <property type="project" value="UniProtKB-SubCell"/>
</dbReference>
<sequence length="183" mass="19880">MFPSVTRILPSRVSSPLLLAATLMLAAAGPVSGSDAETCFSRQHQNAIVNVRQALARPTTVMDSRVAQSERDCVLACCSEDVKPGIKCTLAVFNPHKPSEPPNNHNCHLFHCQSEQDCPLLAAEQGINTYDIFKGERIFLQLSGPWSPQLYVENMGAMSGPWSPQLYVENMGPCQGPGPHSSM</sequence>
<proteinExistence type="predicted"/>
<keyword evidence="7" id="KW-1185">Reference proteome</keyword>
<dbReference type="GeneID" id="120038980"/>
<dbReference type="Pfam" id="PF07502">
    <property type="entry name" value="MANEC"/>
    <property type="match status" value="1"/>
</dbReference>